<gene>
    <name evidence="2" type="primary">LOC136075889</name>
</gene>
<reference evidence="1" key="1">
    <citation type="submission" date="2025-05" db="UniProtKB">
        <authorList>
            <consortium name="RefSeq"/>
        </authorList>
    </citation>
    <scope>NUCLEOTIDE SEQUENCE [LARGE SCALE GENOMIC DNA]</scope>
</reference>
<accession>A0ABM4B953</accession>
<dbReference type="PANTHER" id="PTHR47510:SF3">
    <property type="entry name" value="ENDO_EXONUCLEASE_PHOSPHATASE DOMAIN-CONTAINING PROTEIN"/>
    <property type="match status" value="1"/>
</dbReference>
<name>A0ABM4B953_HYDVU</name>
<keyword evidence="1" id="KW-1185">Reference proteome</keyword>
<proteinExistence type="predicted"/>
<organism evidence="1 2">
    <name type="scientific">Hydra vulgaris</name>
    <name type="common">Hydra</name>
    <name type="synonym">Hydra attenuata</name>
    <dbReference type="NCBI Taxonomy" id="6087"/>
    <lineage>
        <taxon>Eukaryota</taxon>
        <taxon>Metazoa</taxon>
        <taxon>Cnidaria</taxon>
        <taxon>Hydrozoa</taxon>
        <taxon>Hydroidolina</taxon>
        <taxon>Anthoathecata</taxon>
        <taxon>Aplanulata</taxon>
        <taxon>Hydridae</taxon>
        <taxon>Hydra</taxon>
    </lineage>
</organism>
<protein>
    <submittedName>
        <fullName evidence="2">Uncharacterized protein LOC136075889</fullName>
    </submittedName>
</protein>
<dbReference type="RefSeq" id="XP_065645403.1">
    <property type="nucleotide sequence ID" value="XM_065789331.1"/>
</dbReference>
<evidence type="ECO:0000313" key="2">
    <source>
        <dbReference type="RefSeq" id="XP_065645403.1"/>
    </source>
</evidence>
<dbReference type="GeneID" id="136075889"/>
<sequence>MAIKNKTIDFETMRFNVFETANNILNDADTQIFQMYNFNSRYFETETFKTELEAYKNNFTVMHINIRSINKNFDKLKHFLIDCNYSFSTICRTETWCSDESIQNNSNFQIPNYKLLSSERKAYKKGGGIATYVRNDQVIKVRKDHSISNPDSEVFKIEIINSKFKNFIVSTCYRPPEGNIKKCSNYLEEIFLKINKEQKKLFCIGDLNIDCLKYKECPITKLFFDNMFQHCILPIINKPTRVTSNTISAIDNILTNSFLDTSLKAGIIKIDITDHFPIYFTIKHDTKINNNSKKKIYKRKINKNSIKCFKDTLSAVDWVKVYQECNLGNTNSAYNTFTDIFLKHYNNHFPIKEKEIKVKHLSCPWITSGIKKFSKTKRLYVKYLKNRNEENLSTYKQYKNLFEKIRKHSKKVYYSELLQKTNGDTKKTWNIMKEIIGKKYIKTNSLPDRIIINEIEHNDKNSIAEQFNNFFANIGPNMASKIQTANDSFENYFTDLNSELTFNGLSYEELENAKNSLKINKAPGIDEICSNIVMSIFSIIKKPLFEIFKSSITTRTVPEKLKIAKIVPIYKTGEPYLLNNFRPILILPVFSKLLERIIYNKLY</sequence>
<dbReference type="InterPro" id="IPR036691">
    <property type="entry name" value="Endo/exonu/phosph_ase_sf"/>
</dbReference>
<reference evidence="2" key="2">
    <citation type="submission" date="2025-08" db="UniProtKB">
        <authorList>
            <consortium name="RefSeq"/>
        </authorList>
    </citation>
    <scope>IDENTIFICATION</scope>
</reference>
<dbReference type="SUPFAM" id="SSF56219">
    <property type="entry name" value="DNase I-like"/>
    <property type="match status" value="1"/>
</dbReference>
<dbReference type="PANTHER" id="PTHR47510">
    <property type="entry name" value="REVERSE TRANSCRIPTASE DOMAIN-CONTAINING PROTEIN"/>
    <property type="match status" value="1"/>
</dbReference>
<evidence type="ECO:0000313" key="1">
    <source>
        <dbReference type="Proteomes" id="UP001652625"/>
    </source>
</evidence>
<dbReference type="Gene3D" id="3.60.10.10">
    <property type="entry name" value="Endonuclease/exonuclease/phosphatase"/>
    <property type="match status" value="1"/>
</dbReference>
<dbReference type="Proteomes" id="UP001652625">
    <property type="component" value="Chromosome 02"/>
</dbReference>